<name>A0A9D3LME8_ANGAN</name>
<feature type="compositionally biased region" description="Basic and acidic residues" evidence="2">
    <location>
        <begin position="43"/>
        <end position="53"/>
    </location>
</feature>
<evidence type="ECO:0000313" key="4">
    <source>
        <dbReference type="Proteomes" id="UP001044222"/>
    </source>
</evidence>
<reference evidence="3" key="1">
    <citation type="submission" date="2021-01" db="EMBL/GenBank/DDBJ databases">
        <title>A chromosome-scale assembly of European eel, Anguilla anguilla.</title>
        <authorList>
            <person name="Henkel C."/>
            <person name="Jong-Raadsen S.A."/>
            <person name="Dufour S."/>
            <person name="Weltzien F.-A."/>
            <person name="Palstra A.P."/>
            <person name="Pelster B."/>
            <person name="Spaink H.P."/>
            <person name="Van Den Thillart G.E."/>
            <person name="Jansen H."/>
            <person name="Zahm M."/>
            <person name="Klopp C."/>
            <person name="Cedric C."/>
            <person name="Louis A."/>
            <person name="Berthelot C."/>
            <person name="Parey E."/>
            <person name="Roest Crollius H."/>
            <person name="Montfort J."/>
            <person name="Robinson-Rechavi M."/>
            <person name="Bucao C."/>
            <person name="Bouchez O."/>
            <person name="Gislard M."/>
            <person name="Lluch J."/>
            <person name="Milhes M."/>
            <person name="Lampietro C."/>
            <person name="Lopez Roques C."/>
            <person name="Donnadieu C."/>
            <person name="Braasch I."/>
            <person name="Desvignes T."/>
            <person name="Postlethwait J."/>
            <person name="Bobe J."/>
            <person name="Guiguen Y."/>
            <person name="Dirks R."/>
        </authorList>
    </citation>
    <scope>NUCLEOTIDE SEQUENCE</scope>
    <source>
        <strain evidence="3">Tag_6206</strain>
        <tissue evidence="3">Liver</tissue>
    </source>
</reference>
<accession>A0A9D3LME8</accession>
<dbReference type="Proteomes" id="UP001044222">
    <property type="component" value="Chromosome 16"/>
</dbReference>
<evidence type="ECO:0000256" key="2">
    <source>
        <dbReference type="SAM" id="MobiDB-lite"/>
    </source>
</evidence>
<feature type="compositionally biased region" description="Low complexity" evidence="2">
    <location>
        <begin position="311"/>
        <end position="333"/>
    </location>
</feature>
<protein>
    <submittedName>
        <fullName evidence="3">Uncharacterized protein</fullName>
    </submittedName>
</protein>
<evidence type="ECO:0000313" key="3">
    <source>
        <dbReference type="EMBL" id="KAG5833191.1"/>
    </source>
</evidence>
<sequence length="347" mass="38234">MSAQGLLNSVFSCSSPSSKTISKRRLRQTRSLDPAIIRNYGTDAERKPEELDSFKSSYEGSRETGGGSSLQTSAESLVASKSDLRSKAPSSKQSIPSFSSPSTPLETSPSSNFQFDYDVKGVKRNTAWDLPFLARSPALAPTGSASTIFSPRKWLQKKLQQDSSYSYIVWKSEGDFTWNSMSGRSVRLKPVPIQSLSELERVRLQEVAFIRLQQDYDLGCQITIPKDGQKRKKSLRRKLDSLAKEKSKDKEFVPQAFGLPLWQVIANDRSHKQRGGPAREAQRGGAEGEHRDPTDLVSSILQFAIKRPSKELSSSTSSLSSTSETPNESTSPNTPEPAPRIPLSADG</sequence>
<feature type="region of interest" description="Disordered" evidence="2">
    <location>
        <begin position="1"/>
        <end position="110"/>
    </location>
</feature>
<keyword evidence="4" id="KW-1185">Reference proteome</keyword>
<dbReference type="AlphaFoldDB" id="A0A9D3LME8"/>
<keyword evidence="1" id="KW-0343">GTPase activation</keyword>
<dbReference type="InterPro" id="IPR037863">
    <property type="entry name" value="RHOGAP6/36"/>
</dbReference>
<feature type="compositionally biased region" description="Low complexity" evidence="2">
    <location>
        <begin position="89"/>
        <end position="110"/>
    </location>
</feature>
<feature type="compositionally biased region" description="Polar residues" evidence="2">
    <location>
        <begin position="1"/>
        <end position="11"/>
    </location>
</feature>
<dbReference type="EMBL" id="JAFIRN010000016">
    <property type="protein sequence ID" value="KAG5833191.1"/>
    <property type="molecule type" value="Genomic_DNA"/>
</dbReference>
<comment type="caution">
    <text evidence="3">The sequence shown here is derived from an EMBL/GenBank/DDBJ whole genome shotgun (WGS) entry which is preliminary data.</text>
</comment>
<dbReference type="PANTHER" id="PTHR12635">
    <property type="entry name" value="RHO-GTPASE-ACTIVATING PROTEIN 6 FAMILY MEMBER"/>
    <property type="match status" value="1"/>
</dbReference>
<feature type="compositionally biased region" description="Basic and acidic residues" evidence="2">
    <location>
        <begin position="280"/>
        <end position="294"/>
    </location>
</feature>
<evidence type="ECO:0000256" key="1">
    <source>
        <dbReference type="ARBA" id="ARBA00022468"/>
    </source>
</evidence>
<feature type="region of interest" description="Disordered" evidence="2">
    <location>
        <begin position="269"/>
        <end position="347"/>
    </location>
</feature>
<gene>
    <name evidence="3" type="ORF">ANANG_G00273250</name>
</gene>
<proteinExistence type="predicted"/>
<organism evidence="3 4">
    <name type="scientific">Anguilla anguilla</name>
    <name type="common">European freshwater eel</name>
    <name type="synonym">Muraena anguilla</name>
    <dbReference type="NCBI Taxonomy" id="7936"/>
    <lineage>
        <taxon>Eukaryota</taxon>
        <taxon>Metazoa</taxon>
        <taxon>Chordata</taxon>
        <taxon>Craniata</taxon>
        <taxon>Vertebrata</taxon>
        <taxon>Euteleostomi</taxon>
        <taxon>Actinopterygii</taxon>
        <taxon>Neopterygii</taxon>
        <taxon>Teleostei</taxon>
        <taxon>Anguilliformes</taxon>
        <taxon>Anguillidae</taxon>
        <taxon>Anguilla</taxon>
    </lineage>
</organism>
<dbReference type="PANTHER" id="PTHR12635:SF7">
    <property type="entry name" value="RHO GTPASE ACTIVATING PROTEIN 6-RELATED"/>
    <property type="match status" value="1"/>
</dbReference>
<dbReference type="GO" id="GO:0005096">
    <property type="term" value="F:GTPase activator activity"/>
    <property type="evidence" value="ECO:0007669"/>
    <property type="project" value="UniProtKB-KW"/>
</dbReference>